<feature type="compositionally biased region" description="Low complexity" evidence="1">
    <location>
        <begin position="225"/>
        <end position="245"/>
    </location>
</feature>
<feature type="compositionally biased region" description="Low complexity" evidence="1">
    <location>
        <begin position="88"/>
        <end position="100"/>
    </location>
</feature>
<feature type="domain" description="Mso1 N-terminal" evidence="2">
    <location>
        <begin position="21"/>
        <end position="53"/>
    </location>
</feature>
<name>A0ABR3G4J9_9PEZI</name>
<accession>A0ABR3G4J9</accession>
<evidence type="ECO:0000313" key="4">
    <source>
        <dbReference type="Proteomes" id="UP001447188"/>
    </source>
</evidence>
<feature type="compositionally biased region" description="Low complexity" evidence="1">
    <location>
        <begin position="126"/>
        <end position="138"/>
    </location>
</feature>
<reference evidence="3 4" key="1">
    <citation type="submission" date="2024-02" db="EMBL/GenBank/DDBJ databases">
        <title>Discinaceae phylogenomics.</title>
        <authorList>
            <person name="Dirks A.C."/>
            <person name="James T.Y."/>
        </authorList>
    </citation>
    <scope>NUCLEOTIDE SEQUENCE [LARGE SCALE GENOMIC DNA]</scope>
    <source>
        <strain evidence="3 4">ACD0624</strain>
    </source>
</reference>
<organism evidence="3 4">
    <name type="scientific">Discina gigas</name>
    <dbReference type="NCBI Taxonomy" id="1032678"/>
    <lineage>
        <taxon>Eukaryota</taxon>
        <taxon>Fungi</taxon>
        <taxon>Dikarya</taxon>
        <taxon>Ascomycota</taxon>
        <taxon>Pezizomycotina</taxon>
        <taxon>Pezizomycetes</taxon>
        <taxon>Pezizales</taxon>
        <taxon>Discinaceae</taxon>
        <taxon>Discina</taxon>
    </lineage>
</organism>
<keyword evidence="4" id="KW-1185">Reference proteome</keyword>
<protein>
    <recommendedName>
        <fullName evidence="2">Mso1 N-terminal domain-containing protein</fullName>
    </recommendedName>
</protein>
<evidence type="ECO:0000256" key="1">
    <source>
        <dbReference type="SAM" id="MobiDB-lite"/>
    </source>
</evidence>
<evidence type="ECO:0000313" key="3">
    <source>
        <dbReference type="EMBL" id="KAL0630798.1"/>
    </source>
</evidence>
<proteinExistence type="predicted"/>
<feature type="compositionally biased region" description="Gly residues" evidence="1">
    <location>
        <begin position="246"/>
        <end position="270"/>
    </location>
</feature>
<gene>
    <name evidence="3" type="ORF">Q9L58_010351</name>
</gene>
<comment type="caution">
    <text evidence="3">The sequence shown here is derived from an EMBL/GenBank/DDBJ whole genome shotgun (WGS) entry which is preliminary data.</text>
</comment>
<evidence type="ECO:0000259" key="2">
    <source>
        <dbReference type="Pfam" id="PF14475"/>
    </source>
</evidence>
<dbReference type="Proteomes" id="UP001447188">
    <property type="component" value="Unassembled WGS sequence"/>
</dbReference>
<dbReference type="Pfam" id="PF14475">
    <property type="entry name" value="Mso1_Sec1_bdg"/>
    <property type="match status" value="1"/>
</dbReference>
<sequence length="286" mass="29698">MSYFSNILTATKSHYQSIRGEGESDGDTEDDSHISRSLRTYYLEQARPIPDWLGGGPPPTQSLRSTAGGGKGRGAPNVNASLSDIWDNPGQQGQQFQNNPAARPRFGSQHQQRPNLFPDEGPPLPQQKQQQEAAPKALTSAQQRIKERLWGGRTASPPPGQVGVQKAPPPPMSVQMPGEQYFMGNAPPPAGVPRSRSPAGQGSRGGPPPNQGGGRPLVSAGMPWDDSGYNGGSYSDGFDGAPGVPGFYGGGSGGGNLRKPPGGGANGGRVGLPTGPAAGRQGRNGY</sequence>
<dbReference type="InterPro" id="IPR028095">
    <property type="entry name" value="Mso1_N_dom"/>
</dbReference>
<feature type="region of interest" description="Disordered" evidence="1">
    <location>
        <begin position="14"/>
        <end position="286"/>
    </location>
</feature>
<dbReference type="EMBL" id="JBBBZM010000379">
    <property type="protein sequence ID" value="KAL0630798.1"/>
    <property type="molecule type" value="Genomic_DNA"/>
</dbReference>